<dbReference type="AlphaFoldDB" id="A0AA40KNI2"/>
<sequence length="61" mass="6667">MHSGVQVYEARDIATAGVGAEQEAAMKKQRAVGDISSPVSPIGTHGKIVCYRVYRRGIYMR</sequence>
<dbReference type="Proteomes" id="UP001177670">
    <property type="component" value="Unassembled WGS sequence"/>
</dbReference>
<name>A0AA40KNI2_9HYME</name>
<evidence type="ECO:0000313" key="2">
    <source>
        <dbReference type="Proteomes" id="UP001177670"/>
    </source>
</evidence>
<accession>A0AA40KNI2</accession>
<evidence type="ECO:0000313" key="1">
    <source>
        <dbReference type="EMBL" id="KAK1126964.1"/>
    </source>
</evidence>
<comment type="caution">
    <text evidence="1">The sequence shown here is derived from an EMBL/GenBank/DDBJ whole genome shotgun (WGS) entry which is preliminary data.</text>
</comment>
<reference evidence="1" key="1">
    <citation type="submission" date="2021-10" db="EMBL/GenBank/DDBJ databases">
        <title>Melipona bicolor Genome sequencing and assembly.</title>
        <authorList>
            <person name="Araujo N.S."/>
            <person name="Arias M.C."/>
        </authorList>
    </citation>
    <scope>NUCLEOTIDE SEQUENCE</scope>
    <source>
        <strain evidence="1">USP_2M_L1-L4_2017</strain>
        <tissue evidence="1">Whole body</tissue>
    </source>
</reference>
<proteinExistence type="predicted"/>
<gene>
    <name evidence="1" type="ORF">K0M31_004579</name>
</gene>
<protein>
    <submittedName>
        <fullName evidence="1">Uncharacterized protein</fullName>
    </submittedName>
</protein>
<keyword evidence="2" id="KW-1185">Reference proteome</keyword>
<organism evidence="1 2">
    <name type="scientific">Melipona bicolor</name>
    <dbReference type="NCBI Taxonomy" id="60889"/>
    <lineage>
        <taxon>Eukaryota</taxon>
        <taxon>Metazoa</taxon>
        <taxon>Ecdysozoa</taxon>
        <taxon>Arthropoda</taxon>
        <taxon>Hexapoda</taxon>
        <taxon>Insecta</taxon>
        <taxon>Pterygota</taxon>
        <taxon>Neoptera</taxon>
        <taxon>Endopterygota</taxon>
        <taxon>Hymenoptera</taxon>
        <taxon>Apocrita</taxon>
        <taxon>Aculeata</taxon>
        <taxon>Apoidea</taxon>
        <taxon>Anthophila</taxon>
        <taxon>Apidae</taxon>
        <taxon>Melipona</taxon>
    </lineage>
</organism>
<dbReference type="EMBL" id="JAHYIQ010000013">
    <property type="protein sequence ID" value="KAK1126964.1"/>
    <property type="molecule type" value="Genomic_DNA"/>
</dbReference>